<evidence type="ECO:0000256" key="4">
    <source>
        <dbReference type="ARBA" id="ARBA00022723"/>
    </source>
</evidence>
<evidence type="ECO:0000259" key="12">
    <source>
        <dbReference type="PROSITE" id="PS50975"/>
    </source>
</evidence>
<dbReference type="InterPro" id="IPR008656">
    <property type="entry name" value="Inositol_tetrakis-P_1-kinase"/>
</dbReference>
<feature type="binding site" evidence="10">
    <location>
        <position position="156"/>
    </location>
    <ligand>
        <name>1D-myo-inositol 1,3,4-trisphosphate</name>
        <dbReference type="ChEBI" id="CHEBI:58414"/>
    </ligand>
</feature>
<evidence type="ECO:0000256" key="1">
    <source>
        <dbReference type="ARBA" id="ARBA00009601"/>
    </source>
</evidence>
<feature type="binding site" evidence="10">
    <location>
        <position position="188"/>
    </location>
    <ligand>
        <name>1D-myo-inositol 1,3,4-trisphosphate</name>
        <dbReference type="ChEBI" id="CHEBI:58414"/>
    </ligand>
</feature>
<feature type="binding site" evidence="11">
    <location>
        <position position="273"/>
    </location>
    <ligand>
        <name>Mg(2+)</name>
        <dbReference type="ChEBI" id="CHEBI:18420"/>
        <label>1</label>
    </ligand>
</feature>
<sequence length="374" mass="42808">MAEKPSRRFRIGYALAPKKQQSFVQPSLVNQAEERGIDLIKIDTERRLVDQGPFDCVLHKLYGEDWKKQLEELSAKYPNACIVDHPDAIERLHNRISMLQVVSDLKIDHDGDTFGIPEQIVIDEQEMVFDPTRWKEGLKFPVIAKPLVADGSAKSHKMLLVYNQDGFNKLKPPIVLQEFVNHGGVIFKVYVVGEYVKCVKRKSLPDVSEEKLRSLEGSVSFSQVSNLTTEERNDDKYYKMMHLEDAEMPPQRFITEIAIGLRKAMKLNLFNFDVIRDSRIGNRYFVIDINYFPGYAKMPEYESVLTDFFWDVVHHRVSLVDKGENPEMGLDAAQCDKKARKLVSSNCCGEGDDGALPVSPLSREEENPIQVLRN</sequence>
<feature type="binding site" evidence="10">
    <location>
        <position position="294"/>
    </location>
    <ligand>
        <name>1D-myo-inositol 1,3,4-trisphosphate</name>
        <dbReference type="ChEBI" id="CHEBI:58414"/>
    </ligand>
</feature>
<dbReference type="Pfam" id="PF05770">
    <property type="entry name" value="Ins134_P3_kin"/>
    <property type="match status" value="1"/>
</dbReference>
<dbReference type="GO" id="GO:0047325">
    <property type="term" value="F:inositol-3,4,5,6-tetrakisphosphate 1-kinase activity"/>
    <property type="evidence" value="ECO:0007669"/>
    <property type="project" value="UniProtKB-EC"/>
</dbReference>
<protein>
    <recommendedName>
        <fullName evidence="9">Inositol-tetrakisphosphate 1-kinase</fullName>
        <ecNumber evidence="9">2.7.1.134</ecNumber>
    </recommendedName>
</protein>
<accession>A0AAP0RCZ8</accession>
<feature type="binding site" evidence="10">
    <location>
        <position position="290"/>
    </location>
    <ligand>
        <name>1D-myo-inositol 1,3,4-trisphosphate</name>
        <dbReference type="ChEBI" id="CHEBI:58414"/>
    </ligand>
</feature>
<organism evidence="13 14">
    <name type="scientific">Liquidambar formosana</name>
    <name type="common">Formosan gum</name>
    <dbReference type="NCBI Taxonomy" id="63359"/>
    <lineage>
        <taxon>Eukaryota</taxon>
        <taxon>Viridiplantae</taxon>
        <taxon>Streptophyta</taxon>
        <taxon>Embryophyta</taxon>
        <taxon>Tracheophyta</taxon>
        <taxon>Spermatophyta</taxon>
        <taxon>Magnoliopsida</taxon>
        <taxon>eudicotyledons</taxon>
        <taxon>Gunneridae</taxon>
        <taxon>Pentapetalae</taxon>
        <taxon>Saxifragales</taxon>
        <taxon>Altingiaceae</taxon>
        <taxon>Liquidambar</taxon>
    </lineage>
</organism>
<keyword evidence="3 9" id="KW-0808">Transferase</keyword>
<comment type="similarity">
    <text evidence="1 9">Belongs to the ITPK1 family.</text>
</comment>
<dbReference type="Gene3D" id="3.30.470.20">
    <property type="entry name" value="ATP-grasp fold, B domain"/>
    <property type="match status" value="1"/>
</dbReference>
<dbReference type="EC" id="2.7.1.134" evidence="9"/>
<evidence type="ECO:0000313" key="14">
    <source>
        <dbReference type="Proteomes" id="UP001415857"/>
    </source>
</evidence>
<evidence type="ECO:0000313" key="13">
    <source>
        <dbReference type="EMBL" id="KAK9275517.1"/>
    </source>
</evidence>
<dbReference type="FunFam" id="3.30.470.20:FF:000056">
    <property type="entry name" value="Inositol-tetrakisphosphate 1-kinase"/>
    <property type="match status" value="1"/>
</dbReference>
<dbReference type="SUPFAM" id="SSF56059">
    <property type="entry name" value="Glutathione synthetase ATP-binding domain-like"/>
    <property type="match status" value="1"/>
</dbReference>
<feature type="binding site" evidence="11">
    <location>
        <position position="290"/>
    </location>
    <ligand>
        <name>Mg(2+)</name>
        <dbReference type="ChEBI" id="CHEBI:18420"/>
        <label>2</label>
    </ligand>
</feature>
<dbReference type="GO" id="GO:0052726">
    <property type="term" value="F:inositol-1,3,4-trisphosphate 5-kinase activity"/>
    <property type="evidence" value="ECO:0007669"/>
    <property type="project" value="InterPro"/>
</dbReference>
<keyword evidence="7 9" id="KW-0067">ATP-binding</keyword>
<keyword evidence="6 9" id="KW-0418">Kinase</keyword>
<dbReference type="GO" id="GO:0005737">
    <property type="term" value="C:cytoplasm"/>
    <property type="evidence" value="ECO:0007669"/>
    <property type="project" value="TreeGrafter"/>
</dbReference>
<evidence type="ECO:0000256" key="5">
    <source>
        <dbReference type="ARBA" id="ARBA00022741"/>
    </source>
</evidence>
<feature type="binding site" evidence="10">
    <location>
        <position position="60"/>
    </location>
    <ligand>
        <name>1D-myo-inositol 1,3,4-trisphosphate</name>
        <dbReference type="ChEBI" id="CHEBI:58414"/>
    </ligand>
</feature>
<keyword evidence="5 9" id="KW-0547">Nucleotide-binding</keyword>
<dbReference type="PANTHER" id="PTHR14217">
    <property type="entry name" value="INOSITOL-TETRAKISPHOSPHATE 1-KINASE"/>
    <property type="match status" value="1"/>
</dbReference>
<dbReference type="PANTHER" id="PTHR14217:SF24">
    <property type="entry name" value="INOSITOL-TETRAKISPHOSPHATE 1-KINASE 1"/>
    <property type="match status" value="1"/>
</dbReference>
<evidence type="ECO:0000256" key="9">
    <source>
        <dbReference type="PIRNR" id="PIRNR038186"/>
    </source>
</evidence>
<dbReference type="PROSITE" id="PS50975">
    <property type="entry name" value="ATP_GRASP"/>
    <property type="match status" value="1"/>
</dbReference>
<dbReference type="Proteomes" id="UP001415857">
    <property type="component" value="Unassembled WGS sequence"/>
</dbReference>
<name>A0AAP0RCZ8_LIQFO</name>
<feature type="domain" description="ATP-grasp" evidence="12">
    <location>
        <begin position="106"/>
        <end position="321"/>
    </location>
</feature>
<dbReference type="PIRSF" id="PIRSF038186">
    <property type="entry name" value="ITPK"/>
    <property type="match status" value="1"/>
</dbReference>
<comment type="cofactor">
    <cofactor evidence="9 11">
        <name>Mg(2+)</name>
        <dbReference type="ChEBI" id="CHEBI:18420"/>
    </cofactor>
    <text evidence="9 11">Binds 2 magnesium ions per subunit.</text>
</comment>
<evidence type="ECO:0000256" key="3">
    <source>
        <dbReference type="ARBA" id="ARBA00022679"/>
    </source>
</evidence>
<evidence type="ECO:0000256" key="10">
    <source>
        <dbReference type="PIRSR" id="PIRSR038186-1"/>
    </source>
</evidence>
<dbReference type="InterPro" id="IPR041429">
    <property type="entry name" value="ITPK1_N"/>
</dbReference>
<feature type="binding site" evidence="10">
    <location>
        <position position="145"/>
    </location>
    <ligand>
        <name>ATP</name>
        <dbReference type="ChEBI" id="CHEBI:30616"/>
    </ligand>
</feature>
<comment type="catalytic activity">
    <reaction evidence="9">
        <text>1D-myo-inositol 3,4,5,6-tetrakisphosphate + ATP = 1D-myo-inositol 1,3,4,5,6-pentakisphosphate + ADP + H(+)</text>
        <dbReference type="Rhea" id="RHEA:12452"/>
        <dbReference type="ChEBI" id="CHEBI:15378"/>
        <dbReference type="ChEBI" id="CHEBI:30616"/>
        <dbReference type="ChEBI" id="CHEBI:57539"/>
        <dbReference type="ChEBI" id="CHEBI:57733"/>
        <dbReference type="ChEBI" id="CHEBI:456216"/>
        <dbReference type="EC" id="2.7.1.134"/>
    </reaction>
</comment>
<keyword evidence="14" id="KW-1185">Reference proteome</keyword>
<dbReference type="EMBL" id="JBBPBK010000011">
    <property type="protein sequence ID" value="KAK9275517.1"/>
    <property type="molecule type" value="Genomic_DNA"/>
</dbReference>
<comment type="function">
    <text evidence="9">Kinase that can phosphorylate various inositol polyphosphate such as Ins(3,4,5,6)P4 or Ins(1,3,4)P3.</text>
</comment>
<feature type="binding site" evidence="10">
    <location>
        <begin position="177"/>
        <end position="188"/>
    </location>
    <ligand>
        <name>ATP</name>
        <dbReference type="ChEBI" id="CHEBI:30616"/>
    </ligand>
</feature>
<reference evidence="13 14" key="1">
    <citation type="journal article" date="2024" name="Plant J.">
        <title>Genome sequences and population genomics reveal climatic adaptation and genomic divergence between two closely related sweetgum species.</title>
        <authorList>
            <person name="Xu W.Q."/>
            <person name="Ren C.Q."/>
            <person name="Zhang X.Y."/>
            <person name="Comes H.P."/>
            <person name="Liu X.H."/>
            <person name="Li Y.G."/>
            <person name="Kettle C.J."/>
            <person name="Jalonen R."/>
            <person name="Gaisberger H."/>
            <person name="Ma Y.Z."/>
            <person name="Qiu Y.X."/>
        </authorList>
    </citation>
    <scope>NUCLEOTIDE SEQUENCE [LARGE SCALE GENOMIC DNA]</scope>
    <source>
        <strain evidence="13">Hangzhou</strain>
    </source>
</reference>
<dbReference type="AlphaFoldDB" id="A0AAP0RCZ8"/>
<evidence type="ECO:0000256" key="6">
    <source>
        <dbReference type="ARBA" id="ARBA00022777"/>
    </source>
</evidence>
<dbReference type="GO" id="GO:0032957">
    <property type="term" value="P:inositol trisphosphate metabolic process"/>
    <property type="evidence" value="ECO:0007669"/>
    <property type="project" value="InterPro"/>
</dbReference>
<evidence type="ECO:0000256" key="8">
    <source>
        <dbReference type="ARBA" id="ARBA00022842"/>
    </source>
</evidence>
<feature type="binding site" evidence="10">
    <location>
        <position position="95"/>
    </location>
    <ligand>
        <name>ATP</name>
        <dbReference type="ChEBI" id="CHEBI:30616"/>
    </ligand>
</feature>
<keyword evidence="4 9" id="KW-0479">Metal-binding</keyword>
<dbReference type="InterPro" id="IPR040464">
    <property type="entry name" value="InsP(3)kin_ATP-grasp"/>
</dbReference>
<feature type="binding site" evidence="10">
    <location>
        <position position="19"/>
    </location>
    <ligand>
        <name>1D-myo-inositol 1,3,4-trisphosphate</name>
        <dbReference type="ChEBI" id="CHEBI:58414"/>
    </ligand>
</feature>
<dbReference type="InterPro" id="IPR011761">
    <property type="entry name" value="ATP-grasp"/>
</dbReference>
<feature type="binding site" evidence="11">
    <location>
        <position position="288"/>
    </location>
    <ligand>
        <name>Mg(2+)</name>
        <dbReference type="ChEBI" id="CHEBI:18420"/>
        <label>2</label>
    </ligand>
</feature>
<evidence type="ECO:0000256" key="7">
    <source>
        <dbReference type="ARBA" id="ARBA00022840"/>
    </source>
</evidence>
<evidence type="ECO:0000256" key="2">
    <source>
        <dbReference type="ARBA" id="ARBA00011245"/>
    </source>
</evidence>
<feature type="binding site" evidence="10">
    <location>
        <position position="203"/>
    </location>
    <ligand>
        <name>ATP</name>
        <dbReference type="ChEBI" id="CHEBI:30616"/>
    </ligand>
</feature>
<gene>
    <name evidence="13" type="ORF">L1049_022784</name>
</gene>
<evidence type="ECO:0000256" key="11">
    <source>
        <dbReference type="PIRSR" id="PIRSR038186-2"/>
    </source>
</evidence>
<comment type="subunit">
    <text evidence="2 9">Monomer.</text>
</comment>
<proteinExistence type="inferred from homology"/>
<comment type="caution">
    <text evidence="13">The sequence shown here is derived from an EMBL/GenBank/DDBJ whole genome shotgun (WGS) entry which is preliminary data.</text>
</comment>
<dbReference type="GO" id="GO:0052725">
    <property type="term" value="F:inositol-1,3,4-trisphosphate 6-kinase activity"/>
    <property type="evidence" value="ECO:0007669"/>
    <property type="project" value="InterPro"/>
</dbReference>
<dbReference type="GO" id="GO:0005524">
    <property type="term" value="F:ATP binding"/>
    <property type="evidence" value="ECO:0007669"/>
    <property type="project" value="UniProtKB-UniRule"/>
</dbReference>
<feature type="binding site" evidence="11">
    <location>
        <position position="288"/>
    </location>
    <ligand>
        <name>Mg(2+)</name>
        <dbReference type="ChEBI" id="CHEBI:18420"/>
        <label>1</label>
    </ligand>
</feature>
<dbReference type="GO" id="GO:0000287">
    <property type="term" value="F:magnesium ion binding"/>
    <property type="evidence" value="ECO:0007669"/>
    <property type="project" value="InterPro"/>
</dbReference>
<dbReference type="Pfam" id="PF17927">
    <property type="entry name" value="Ins134_P3_kin_N"/>
    <property type="match status" value="1"/>
</dbReference>
<keyword evidence="8 9" id="KW-0460">Magnesium</keyword>